<proteinExistence type="predicted"/>
<evidence type="ECO:0000313" key="2">
    <source>
        <dbReference type="Proteomes" id="UP000076580"/>
    </source>
</evidence>
<accession>A0A151GQ85</accession>
<protein>
    <submittedName>
        <fullName evidence="1">Uncharacterized protein</fullName>
    </submittedName>
</protein>
<sequence length="68" mass="6993">MGDAAEGVFVSGGLGAARVTSRCLLSPCGGGKPPNHVPYLRSSWRVLAVQKKESFLPPRAGVDLGTGL</sequence>
<name>A0A151GQ85_DRECN</name>
<evidence type="ECO:0000313" key="1">
    <source>
        <dbReference type="EMBL" id="KYK59221.1"/>
    </source>
</evidence>
<reference evidence="1 2" key="1">
    <citation type="journal article" date="2016" name="Sci. Rep.">
        <title>Insights into Adaptations to a Near-Obligate Nematode Endoparasitic Lifestyle from the Finished Genome of Drechmeria coniospora.</title>
        <authorList>
            <person name="Zhang L."/>
            <person name="Zhou Z."/>
            <person name="Guo Q."/>
            <person name="Fokkens L."/>
            <person name="Miskei M."/>
            <person name="Pocsi I."/>
            <person name="Zhang W."/>
            <person name="Chen M."/>
            <person name="Wang L."/>
            <person name="Sun Y."/>
            <person name="Donzelli B.G."/>
            <person name="Gibson D.M."/>
            <person name="Nelson D.R."/>
            <person name="Luo J.G."/>
            <person name="Rep M."/>
            <person name="Liu H."/>
            <person name="Yang S."/>
            <person name="Wang J."/>
            <person name="Krasnoff S.B."/>
            <person name="Xu Y."/>
            <person name="Molnar I."/>
            <person name="Lin M."/>
        </authorList>
    </citation>
    <scope>NUCLEOTIDE SEQUENCE [LARGE SCALE GENOMIC DNA]</scope>
    <source>
        <strain evidence="1 2">ARSEF 6962</strain>
    </source>
</reference>
<gene>
    <name evidence="1" type="ORF">DCS_00351</name>
</gene>
<dbReference type="InParanoid" id="A0A151GQ85"/>
<dbReference type="GeneID" id="63712994"/>
<keyword evidence="2" id="KW-1185">Reference proteome</keyword>
<organism evidence="1 2">
    <name type="scientific">Drechmeria coniospora</name>
    <name type="common">Nematophagous fungus</name>
    <name type="synonym">Meria coniospora</name>
    <dbReference type="NCBI Taxonomy" id="98403"/>
    <lineage>
        <taxon>Eukaryota</taxon>
        <taxon>Fungi</taxon>
        <taxon>Dikarya</taxon>
        <taxon>Ascomycota</taxon>
        <taxon>Pezizomycotina</taxon>
        <taxon>Sordariomycetes</taxon>
        <taxon>Hypocreomycetidae</taxon>
        <taxon>Hypocreales</taxon>
        <taxon>Ophiocordycipitaceae</taxon>
        <taxon>Drechmeria</taxon>
    </lineage>
</organism>
<comment type="caution">
    <text evidence="1">The sequence shown here is derived from an EMBL/GenBank/DDBJ whole genome shotgun (WGS) entry which is preliminary data.</text>
</comment>
<dbReference type="AlphaFoldDB" id="A0A151GQ85"/>
<dbReference type="Proteomes" id="UP000076580">
    <property type="component" value="Chromosome 01"/>
</dbReference>
<dbReference type="RefSeq" id="XP_040658573.1">
    <property type="nucleotide sequence ID" value="XM_040797690.1"/>
</dbReference>
<dbReference type="EMBL" id="LAYC01000001">
    <property type="protein sequence ID" value="KYK59221.1"/>
    <property type="molecule type" value="Genomic_DNA"/>
</dbReference>